<proteinExistence type="inferred from homology"/>
<feature type="transmembrane region" description="Helical" evidence="7">
    <location>
        <begin position="79"/>
        <end position="100"/>
    </location>
</feature>
<feature type="transmembrane region" description="Helical" evidence="7">
    <location>
        <begin position="7"/>
        <end position="24"/>
    </location>
</feature>
<reference evidence="8" key="1">
    <citation type="submission" date="2019-08" db="EMBL/GenBank/DDBJ databases">
        <title>Genomic characterization of a novel candidate phylum (ARYD3) from a high temperature, high salinity tertiary oil reservoir in north central Oklahoma, USA.</title>
        <authorList>
            <person name="Youssef N.H."/>
            <person name="Yadav A."/>
            <person name="Elshahed M.S."/>
        </authorList>
    </citation>
    <scope>NUCLEOTIDE SEQUENCE [LARGE SCALE GENOMIC DNA]</scope>
    <source>
        <strain evidence="8">ARYD3</strain>
    </source>
</reference>
<evidence type="ECO:0000313" key="8">
    <source>
        <dbReference type="EMBL" id="TYB31135.1"/>
    </source>
</evidence>
<evidence type="ECO:0000256" key="6">
    <source>
        <dbReference type="ARBA" id="ARBA00023136"/>
    </source>
</evidence>
<protein>
    <recommendedName>
        <fullName evidence="10">Permease</fullName>
    </recommendedName>
</protein>
<dbReference type="Pfam" id="PF03773">
    <property type="entry name" value="ArsP_1"/>
    <property type="match status" value="1"/>
</dbReference>
<keyword evidence="6 7" id="KW-0472">Membrane</keyword>
<sequence>MKKRIMEYFVFFVFVAFIGISFLIDFNFGQNMGRNFYIFAKDMVLILPPAFILIGLFDVWVSRKTVENSFGKKSGVMKYIYAIGLAATTVGGTFVAFPVANALYHKGAGYDSIITYVTAASLFMIPMSIMEASILGIKFTALRLGLSIPLIIISANILKFIFNKNNYKLPEVE</sequence>
<evidence type="ECO:0000256" key="2">
    <source>
        <dbReference type="ARBA" id="ARBA00006386"/>
    </source>
</evidence>
<evidence type="ECO:0008006" key="10">
    <source>
        <dbReference type="Google" id="ProtNLM"/>
    </source>
</evidence>
<organism evidence="8 9">
    <name type="scientific">Candidatus Mcinerneyibacterium aminivorans</name>
    <dbReference type="NCBI Taxonomy" id="2703815"/>
    <lineage>
        <taxon>Bacteria</taxon>
        <taxon>Candidatus Macinerneyibacteriota</taxon>
        <taxon>Candidatus Mcinerneyibacteria</taxon>
        <taxon>Candidatus Mcinerneyibacteriales</taxon>
        <taxon>Candidatus Mcinerneyibacteriaceae</taxon>
        <taxon>Candidatus Mcinerneyibacterium</taxon>
    </lineage>
</organism>
<dbReference type="EMBL" id="VSIX01000054">
    <property type="protein sequence ID" value="TYB31135.1"/>
    <property type="molecule type" value="Genomic_DNA"/>
</dbReference>
<evidence type="ECO:0000256" key="3">
    <source>
        <dbReference type="ARBA" id="ARBA00022475"/>
    </source>
</evidence>
<accession>A0A5D0MGW3</accession>
<comment type="subcellular location">
    <subcellularLocation>
        <location evidence="1">Cell membrane</location>
        <topology evidence="1">Multi-pass membrane protein</topology>
    </subcellularLocation>
</comment>
<keyword evidence="9" id="KW-1185">Reference proteome</keyword>
<comment type="caution">
    <text evidence="8">The sequence shown here is derived from an EMBL/GenBank/DDBJ whole genome shotgun (WGS) entry which is preliminary data.</text>
</comment>
<name>A0A5D0MGW3_9BACT</name>
<evidence type="ECO:0000256" key="4">
    <source>
        <dbReference type="ARBA" id="ARBA00022692"/>
    </source>
</evidence>
<evidence type="ECO:0000256" key="7">
    <source>
        <dbReference type="SAM" id="Phobius"/>
    </source>
</evidence>
<dbReference type="Proteomes" id="UP000324143">
    <property type="component" value="Unassembled WGS sequence"/>
</dbReference>
<dbReference type="AlphaFoldDB" id="A0A5D0MGW3"/>
<dbReference type="GO" id="GO:0005886">
    <property type="term" value="C:plasma membrane"/>
    <property type="evidence" value="ECO:0007669"/>
    <property type="project" value="UniProtKB-SubCell"/>
</dbReference>
<evidence type="ECO:0000256" key="1">
    <source>
        <dbReference type="ARBA" id="ARBA00004651"/>
    </source>
</evidence>
<keyword evidence="4 7" id="KW-0812">Transmembrane</keyword>
<evidence type="ECO:0000313" key="9">
    <source>
        <dbReference type="Proteomes" id="UP000324143"/>
    </source>
</evidence>
<feature type="transmembrane region" description="Helical" evidence="7">
    <location>
        <begin position="36"/>
        <end position="59"/>
    </location>
</feature>
<evidence type="ECO:0000256" key="5">
    <source>
        <dbReference type="ARBA" id="ARBA00022989"/>
    </source>
</evidence>
<dbReference type="InterPro" id="IPR005524">
    <property type="entry name" value="DUF318"/>
</dbReference>
<feature type="transmembrane region" description="Helical" evidence="7">
    <location>
        <begin position="141"/>
        <end position="162"/>
    </location>
</feature>
<keyword evidence="3" id="KW-1003">Cell membrane</keyword>
<comment type="similarity">
    <text evidence="2">Belongs to the UPF0718 family.</text>
</comment>
<feature type="transmembrane region" description="Helical" evidence="7">
    <location>
        <begin position="112"/>
        <end position="129"/>
    </location>
</feature>
<gene>
    <name evidence="8" type="ORF">FXF47_05720</name>
</gene>
<keyword evidence="5 7" id="KW-1133">Transmembrane helix</keyword>